<dbReference type="InterPro" id="IPR029063">
    <property type="entry name" value="SAM-dependent_MTases_sf"/>
</dbReference>
<accession>A0ABW2URI8</accession>
<evidence type="ECO:0000256" key="3">
    <source>
        <dbReference type="ARBA" id="ARBA00030757"/>
    </source>
</evidence>
<sequence length="217" mass="23681">MPDYAARRSKMVDHQIRPSDVTKFPIIDAMLTVPRELFVPDSKREMAYMGENLVYGLGRYLLEPRTFAKMLEVIDLQPSDLVLDIGCGLGYSTAVIARLAEAVVAIEEDEPLAAEAQAILSDQGVYSAAVVTAPLTEGAPQHGPYDAIIVEGAIEVFPDALAAQLKEGGRAVCLFMEDVLGVCRVGFKFDGKITWRDAFNASAPVLPGFEKHRSFTF</sequence>
<gene>
    <name evidence="4" type="ORF">ACFQXB_16750</name>
</gene>
<dbReference type="Proteomes" id="UP001596516">
    <property type="component" value="Unassembled WGS sequence"/>
</dbReference>
<keyword evidence="5" id="KW-1185">Reference proteome</keyword>
<dbReference type="Gene3D" id="3.40.50.150">
    <property type="entry name" value="Vaccinia Virus protein VP39"/>
    <property type="match status" value="1"/>
</dbReference>
<organism evidence="4 5">
    <name type="scientific">Plastorhodobacter daqingensis</name>
    <dbReference type="NCBI Taxonomy" id="1387281"/>
    <lineage>
        <taxon>Bacteria</taxon>
        <taxon>Pseudomonadati</taxon>
        <taxon>Pseudomonadota</taxon>
        <taxon>Alphaproteobacteria</taxon>
        <taxon>Rhodobacterales</taxon>
        <taxon>Paracoccaceae</taxon>
        <taxon>Plastorhodobacter</taxon>
    </lineage>
</organism>
<evidence type="ECO:0000256" key="2">
    <source>
        <dbReference type="ARBA" id="ARBA00013346"/>
    </source>
</evidence>
<dbReference type="PANTHER" id="PTHR11579:SF18">
    <property type="entry name" value="PROTEIN-L-ISOASPARTATE O-METHYLTRANSFERASE"/>
    <property type="match status" value="1"/>
</dbReference>
<dbReference type="CDD" id="cd02440">
    <property type="entry name" value="AdoMet_MTases"/>
    <property type="match status" value="1"/>
</dbReference>
<evidence type="ECO:0000313" key="4">
    <source>
        <dbReference type="EMBL" id="MFC7705832.1"/>
    </source>
</evidence>
<proteinExistence type="inferred from homology"/>
<comment type="caution">
    <text evidence="4">The sequence shown here is derived from an EMBL/GenBank/DDBJ whole genome shotgun (WGS) entry which is preliminary data.</text>
</comment>
<reference evidence="5" key="1">
    <citation type="journal article" date="2019" name="Int. J. Syst. Evol. Microbiol.">
        <title>The Global Catalogue of Microorganisms (GCM) 10K type strain sequencing project: providing services to taxonomists for standard genome sequencing and annotation.</title>
        <authorList>
            <consortium name="The Broad Institute Genomics Platform"/>
            <consortium name="The Broad Institute Genome Sequencing Center for Infectious Disease"/>
            <person name="Wu L."/>
            <person name="Ma J."/>
        </authorList>
    </citation>
    <scope>NUCLEOTIDE SEQUENCE [LARGE SCALE GENOMIC DNA]</scope>
    <source>
        <strain evidence="5">CGMCC 1.12750</strain>
    </source>
</reference>
<dbReference type="Pfam" id="PF01135">
    <property type="entry name" value="PCMT"/>
    <property type="match status" value="1"/>
</dbReference>
<dbReference type="SUPFAM" id="SSF53335">
    <property type="entry name" value="S-adenosyl-L-methionine-dependent methyltransferases"/>
    <property type="match status" value="1"/>
</dbReference>
<protein>
    <recommendedName>
        <fullName evidence="2">Protein-L-isoaspartate O-methyltransferase</fullName>
    </recommendedName>
    <alternativeName>
        <fullName evidence="3">Protein L-isoaspartyl methyltransferase</fullName>
    </alternativeName>
</protein>
<evidence type="ECO:0000313" key="5">
    <source>
        <dbReference type="Proteomes" id="UP001596516"/>
    </source>
</evidence>
<dbReference type="EMBL" id="JBHTFQ010000010">
    <property type="protein sequence ID" value="MFC7705832.1"/>
    <property type="molecule type" value="Genomic_DNA"/>
</dbReference>
<dbReference type="InterPro" id="IPR000682">
    <property type="entry name" value="PCMT"/>
</dbReference>
<name>A0ABW2URI8_9RHOB</name>
<dbReference type="RefSeq" id="WP_377406128.1">
    <property type="nucleotide sequence ID" value="NZ_JBHTFQ010000010.1"/>
</dbReference>
<comment type="similarity">
    <text evidence="1">Belongs to the methyltransferase superfamily. L-isoaspartyl/D-aspartyl protein methyltransferase family.</text>
</comment>
<dbReference type="PANTHER" id="PTHR11579">
    <property type="entry name" value="PROTEIN-L-ISOASPARTATE O-METHYLTRANSFERASE"/>
    <property type="match status" value="1"/>
</dbReference>
<evidence type="ECO:0000256" key="1">
    <source>
        <dbReference type="ARBA" id="ARBA00005369"/>
    </source>
</evidence>